<name>A0AAW5MVL2_9ESCH</name>
<protein>
    <submittedName>
        <fullName evidence="4">TonB-dependent siderophore receptor</fullName>
    </submittedName>
</protein>
<comment type="subcellular location">
    <subcellularLocation>
        <location evidence="1">Cell outer membrane</location>
    </subcellularLocation>
</comment>
<dbReference type="EMBL" id="JANPXH010002052">
    <property type="protein sequence ID" value="MCR6679961.1"/>
    <property type="molecule type" value="Genomic_DNA"/>
</dbReference>
<evidence type="ECO:0000313" key="4">
    <source>
        <dbReference type="EMBL" id="MCR6679961.1"/>
    </source>
</evidence>
<organism evidence="4 5">
    <name type="scientific">Escherichia marmotae</name>
    <dbReference type="NCBI Taxonomy" id="1499973"/>
    <lineage>
        <taxon>Bacteria</taxon>
        <taxon>Pseudomonadati</taxon>
        <taxon>Pseudomonadota</taxon>
        <taxon>Gammaproteobacteria</taxon>
        <taxon>Enterobacterales</taxon>
        <taxon>Enterobacteriaceae</taxon>
        <taxon>Escherichia</taxon>
    </lineage>
</organism>
<gene>
    <name evidence="4" type="ORF">NVV43_31925</name>
</gene>
<sequence length="77" mass="8805">MVSKRQTTEQLKEFLFKAGTDSLFQSGFDFSDALDDDCVYSYRLTGLERSANAQQKCAEEQRYAIAPALTWRPDDKT</sequence>
<comment type="caution">
    <text evidence="4">The sequence shown here is derived from an EMBL/GenBank/DDBJ whole genome shotgun (WGS) entry which is preliminary data.</text>
</comment>
<keyword evidence="2" id="KW-0472">Membrane</keyword>
<evidence type="ECO:0000256" key="2">
    <source>
        <dbReference type="ARBA" id="ARBA00023136"/>
    </source>
</evidence>
<evidence type="ECO:0000313" key="5">
    <source>
        <dbReference type="Proteomes" id="UP001206878"/>
    </source>
</evidence>
<evidence type="ECO:0000256" key="3">
    <source>
        <dbReference type="ARBA" id="ARBA00023237"/>
    </source>
</evidence>
<evidence type="ECO:0000256" key="1">
    <source>
        <dbReference type="ARBA" id="ARBA00004442"/>
    </source>
</evidence>
<dbReference type="Proteomes" id="UP001206878">
    <property type="component" value="Unassembled WGS sequence"/>
</dbReference>
<dbReference type="Gene3D" id="2.40.170.20">
    <property type="entry name" value="TonB-dependent receptor, beta-barrel domain"/>
    <property type="match status" value="1"/>
</dbReference>
<dbReference type="AlphaFoldDB" id="A0AAW5MVL2"/>
<dbReference type="InterPro" id="IPR036942">
    <property type="entry name" value="Beta-barrel_TonB_sf"/>
</dbReference>
<dbReference type="GO" id="GO:0009279">
    <property type="term" value="C:cell outer membrane"/>
    <property type="evidence" value="ECO:0007669"/>
    <property type="project" value="UniProtKB-SubCell"/>
</dbReference>
<feature type="non-terminal residue" evidence="4">
    <location>
        <position position="1"/>
    </location>
</feature>
<accession>A0AAW5MVL2</accession>
<keyword evidence="3" id="KW-0998">Cell outer membrane</keyword>
<feature type="non-terminal residue" evidence="4">
    <location>
        <position position="77"/>
    </location>
</feature>
<keyword evidence="4" id="KW-0675">Receptor</keyword>
<reference evidence="4" key="1">
    <citation type="submission" date="2022-07" db="EMBL/GenBank/DDBJ databases">
        <title>Diversity of ethanolamine utilization by human commensal Escherichia coli.</title>
        <authorList>
            <person name="Jubelin G."/>
        </authorList>
    </citation>
    <scope>NUCLEOTIDE SEQUENCE</scope>
    <source>
        <strain evidence="4">S1</strain>
    </source>
</reference>
<proteinExistence type="predicted"/>